<protein>
    <recommendedName>
        <fullName evidence="6">Exodeoxyribonuclease 7 small subunit</fullName>
        <ecNumber evidence="6">3.1.11.6</ecNumber>
    </recommendedName>
    <alternativeName>
        <fullName evidence="6">Exodeoxyribonuclease VII small subunit</fullName>
        <shortName evidence="6">Exonuclease VII small subunit</shortName>
    </alternativeName>
</protein>
<evidence type="ECO:0000313" key="8">
    <source>
        <dbReference type="Proteomes" id="UP000000268"/>
    </source>
</evidence>
<comment type="subcellular location">
    <subcellularLocation>
        <location evidence="6">Cytoplasm</location>
    </subcellularLocation>
</comment>
<dbReference type="OrthoDB" id="427334at2"/>
<dbReference type="NCBIfam" id="TIGR01280">
    <property type="entry name" value="xseB"/>
    <property type="match status" value="1"/>
</dbReference>
<dbReference type="GO" id="GO:0006308">
    <property type="term" value="P:DNA catabolic process"/>
    <property type="evidence" value="ECO:0007669"/>
    <property type="project" value="UniProtKB-UniRule"/>
</dbReference>
<comment type="catalytic activity">
    <reaction evidence="6">
        <text>Exonucleolytic cleavage in either 5'- to 3'- or 3'- to 5'-direction to yield nucleoside 5'-phosphates.</text>
        <dbReference type="EC" id="3.1.11.6"/>
    </reaction>
</comment>
<dbReference type="KEGG" id="amr:AM1_3343"/>
<name>B0BZ37_ACAM1</name>
<dbReference type="HAMAP" id="MF_00337">
    <property type="entry name" value="Exonuc_7_S"/>
    <property type="match status" value="1"/>
</dbReference>
<dbReference type="AlphaFoldDB" id="B0BZ37"/>
<comment type="subunit">
    <text evidence="6">Heterooligomer composed of large and small subunits.</text>
</comment>
<keyword evidence="5 6" id="KW-0269">Exonuclease</keyword>
<evidence type="ECO:0000256" key="2">
    <source>
        <dbReference type="ARBA" id="ARBA00022490"/>
    </source>
</evidence>
<accession>B0BZ37</accession>
<dbReference type="Proteomes" id="UP000000268">
    <property type="component" value="Chromosome"/>
</dbReference>
<evidence type="ECO:0000256" key="1">
    <source>
        <dbReference type="ARBA" id="ARBA00009998"/>
    </source>
</evidence>
<reference evidence="7 8" key="1">
    <citation type="journal article" date="2008" name="Proc. Natl. Acad. Sci. U.S.A.">
        <title>Niche adaptation and genome expansion in the chlorophyll d-producing cyanobacterium Acaryochloris marina.</title>
        <authorList>
            <person name="Swingley W.D."/>
            <person name="Chen M."/>
            <person name="Cheung P.C."/>
            <person name="Conrad A.L."/>
            <person name="Dejesa L.C."/>
            <person name="Hao J."/>
            <person name="Honchak B.M."/>
            <person name="Karbach L.E."/>
            <person name="Kurdoglu A."/>
            <person name="Lahiri S."/>
            <person name="Mastrian S.D."/>
            <person name="Miyashita H."/>
            <person name="Page L."/>
            <person name="Ramakrishna P."/>
            <person name="Satoh S."/>
            <person name="Sattley W.M."/>
            <person name="Shimada Y."/>
            <person name="Taylor H.L."/>
            <person name="Tomo T."/>
            <person name="Tsuchiya T."/>
            <person name="Wang Z.T."/>
            <person name="Raymond J."/>
            <person name="Mimuro M."/>
            <person name="Blankenship R.E."/>
            <person name="Touchman J.W."/>
        </authorList>
    </citation>
    <scope>NUCLEOTIDE SEQUENCE [LARGE SCALE GENOMIC DNA]</scope>
    <source>
        <strain evidence="8">MBIC 11017</strain>
    </source>
</reference>
<dbReference type="STRING" id="329726.AM1_3343"/>
<dbReference type="EMBL" id="CP000828">
    <property type="protein sequence ID" value="ABW28337.1"/>
    <property type="molecule type" value="Genomic_DNA"/>
</dbReference>
<dbReference type="InterPro" id="IPR003761">
    <property type="entry name" value="Exonuc_VII_S"/>
</dbReference>
<keyword evidence="4 6" id="KW-0378">Hydrolase</keyword>
<gene>
    <name evidence="6" type="primary">xseB</name>
    <name evidence="7" type="ordered locus">AM1_3343</name>
</gene>
<dbReference type="SUPFAM" id="SSF116842">
    <property type="entry name" value="XseB-like"/>
    <property type="match status" value="1"/>
</dbReference>
<comment type="similarity">
    <text evidence="1 6">Belongs to the XseB family.</text>
</comment>
<evidence type="ECO:0000256" key="3">
    <source>
        <dbReference type="ARBA" id="ARBA00022722"/>
    </source>
</evidence>
<keyword evidence="3 6" id="KW-0540">Nuclease</keyword>
<dbReference type="GO" id="GO:0009318">
    <property type="term" value="C:exodeoxyribonuclease VII complex"/>
    <property type="evidence" value="ECO:0007669"/>
    <property type="project" value="UniProtKB-UniRule"/>
</dbReference>
<dbReference type="HOGENOM" id="CLU_145918_1_0_3"/>
<organism evidence="7 8">
    <name type="scientific">Acaryochloris marina (strain MBIC 11017)</name>
    <dbReference type="NCBI Taxonomy" id="329726"/>
    <lineage>
        <taxon>Bacteria</taxon>
        <taxon>Bacillati</taxon>
        <taxon>Cyanobacteriota</taxon>
        <taxon>Cyanophyceae</taxon>
        <taxon>Acaryochloridales</taxon>
        <taxon>Acaryochloridaceae</taxon>
        <taxon>Acaryochloris</taxon>
    </lineage>
</organism>
<sequence>MKGNSDTSTAPSGVELPQDWRYEETIREVETIITEIETGQLDLADVFERFAAAITYLRQCEAFLADRQGQMELLIEELGDETEF</sequence>
<dbReference type="Gene3D" id="1.10.287.1040">
    <property type="entry name" value="Exonuclease VII, small subunit"/>
    <property type="match status" value="1"/>
</dbReference>
<keyword evidence="8" id="KW-1185">Reference proteome</keyword>
<evidence type="ECO:0000256" key="5">
    <source>
        <dbReference type="ARBA" id="ARBA00022839"/>
    </source>
</evidence>
<dbReference type="GO" id="GO:0005737">
    <property type="term" value="C:cytoplasm"/>
    <property type="evidence" value="ECO:0007669"/>
    <property type="project" value="UniProtKB-SubCell"/>
</dbReference>
<dbReference type="Pfam" id="PF02609">
    <property type="entry name" value="Exonuc_VII_S"/>
    <property type="match status" value="1"/>
</dbReference>
<evidence type="ECO:0000256" key="4">
    <source>
        <dbReference type="ARBA" id="ARBA00022801"/>
    </source>
</evidence>
<evidence type="ECO:0000256" key="6">
    <source>
        <dbReference type="HAMAP-Rule" id="MF_00337"/>
    </source>
</evidence>
<dbReference type="RefSeq" id="WP_012163739.1">
    <property type="nucleotide sequence ID" value="NC_009925.1"/>
</dbReference>
<dbReference type="GO" id="GO:0008855">
    <property type="term" value="F:exodeoxyribonuclease VII activity"/>
    <property type="evidence" value="ECO:0007669"/>
    <property type="project" value="UniProtKB-UniRule"/>
</dbReference>
<dbReference type="eggNOG" id="COG1722">
    <property type="taxonomic scope" value="Bacteria"/>
</dbReference>
<comment type="function">
    <text evidence="6">Bidirectionally degrades single-stranded DNA into large acid-insoluble oligonucleotides, which are then degraded further into small acid-soluble oligonucleotides.</text>
</comment>
<dbReference type="EC" id="3.1.11.6" evidence="6"/>
<evidence type="ECO:0000313" key="7">
    <source>
        <dbReference type="EMBL" id="ABW28337.1"/>
    </source>
</evidence>
<keyword evidence="2 6" id="KW-0963">Cytoplasm</keyword>
<dbReference type="InterPro" id="IPR037004">
    <property type="entry name" value="Exonuc_VII_ssu_sf"/>
</dbReference>
<proteinExistence type="inferred from homology"/>